<evidence type="ECO:0000313" key="2">
    <source>
        <dbReference type="EMBL" id="ECL0494274.1"/>
    </source>
</evidence>
<dbReference type="EMBL" id="AAHZXX010000012">
    <property type="protein sequence ID" value="ECC0688890.1"/>
    <property type="molecule type" value="Genomic_DNA"/>
</dbReference>
<comment type="caution">
    <text evidence="1">The sequence shown here is derived from an EMBL/GenBank/DDBJ whole genome shotgun (WGS) entry which is preliminary data.</text>
</comment>
<dbReference type="InterPro" id="IPR003458">
    <property type="entry name" value="Phage_T4_Gp38_tail_assem"/>
</dbReference>
<evidence type="ECO:0000313" key="1">
    <source>
        <dbReference type="EMBL" id="ECC0688890.1"/>
    </source>
</evidence>
<accession>A0A3Z2GN75</accession>
<dbReference type="EMBL" id="AAJERZ010000004">
    <property type="protein sequence ID" value="ECL0494274.1"/>
    <property type="molecule type" value="Genomic_DNA"/>
</dbReference>
<organism evidence="1">
    <name type="scientific">Salmonella enterica I</name>
    <dbReference type="NCBI Taxonomy" id="59201"/>
    <lineage>
        <taxon>Bacteria</taxon>
        <taxon>Pseudomonadati</taxon>
        <taxon>Pseudomonadota</taxon>
        <taxon>Gammaproteobacteria</taxon>
        <taxon>Enterobacterales</taxon>
        <taxon>Enterobacteriaceae</taxon>
        <taxon>Salmonella</taxon>
    </lineage>
</organism>
<sequence length="146" mass="16267">MATVAKGYSYVYDAKTNGFYAISLKDNYEKADSWPVSGVKITDEEHKILMDGQSAGKVISVDENGKPVLTDAVIDYVALATVERDRRMSVVTAMISQRVDAQDDGDITDDELTELSELREYRAKLRRLDLTSAPDIAWPEVPEYVA</sequence>
<proteinExistence type="predicted"/>
<dbReference type="AlphaFoldDB" id="A0A3Z2GN75"/>
<dbReference type="Pfam" id="PF02413">
    <property type="entry name" value="Caudo_TAP"/>
    <property type="match status" value="1"/>
</dbReference>
<protein>
    <submittedName>
        <fullName evidence="1">Tail fiber assembly protein</fullName>
    </submittedName>
</protein>
<gene>
    <name evidence="2" type="ORF">FKN96_05660</name>
    <name evidence="1" type="ORF">FMV10_11150</name>
</gene>
<reference evidence="1" key="1">
    <citation type="submission" date="2019-07" db="EMBL/GenBank/DDBJ databases">
        <authorList>
            <person name="Ashton P.M."/>
            <person name="Dallman T."/>
            <person name="Nair S."/>
            <person name="De Pinna E."/>
            <person name="Peters T."/>
            <person name="Grant K."/>
        </authorList>
    </citation>
    <scope>NUCLEOTIDE SEQUENCE</scope>
    <source>
        <strain evidence="2">762338</strain>
        <strain evidence="1">769168</strain>
    </source>
</reference>
<name>A0A3Z2GN75_SALET</name>